<feature type="non-terminal residue" evidence="2">
    <location>
        <position position="1"/>
    </location>
</feature>
<gene>
    <name evidence="2" type="ORF">DFH08DRAFT_647085</name>
</gene>
<feature type="compositionally biased region" description="Polar residues" evidence="1">
    <location>
        <begin position="1"/>
        <end position="21"/>
    </location>
</feature>
<organism evidence="2 3">
    <name type="scientific">Mycena albidolilacea</name>
    <dbReference type="NCBI Taxonomy" id="1033008"/>
    <lineage>
        <taxon>Eukaryota</taxon>
        <taxon>Fungi</taxon>
        <taxon>Dikarya</taxon>
        <taxon>Basidiomycota</taxon>
        <taxon>Agaricomycotina</taxon>
        <taxon>Agaricomycetes</taxon>
        <taxon>Agaricomycetidae</taxon>
        <taxon>Agaricales</taxon>
        <taxon>Marasmiineae</taxon>
        <taxon>Mycenaceae</taxon>
        <taxon>Mycena</taxon>
    </lineage>
</organism>
<dbReference type="EMBL" id="JARIHO010000012">
    <property type="protein sequence ID" value="KAJ7352147.1"/>
    <property type="molecule type" value="Genomic_DNA"/>
</dbReference>
<feature type="compositionally biased region" description="Pro residues" evidence="1">
    <location>
        <begin position="29"/>
        <end position="40"/>
    </location>
</feature>
<proteinExistence type="predicted"/>
<evidence type="ECO:0000313" key="3">
    <source>
        <dbReference type="Proteomes" id="UP001218218"/>
    </source>
</evidence>
<feature type="non-terminal residue" evidence="2">
    <location>
        <position position="98"/>
    </location>
</feature>
<protein>
    <submittedName>
        <fullName evidence="2">Uncharacterized protein</fullName>
    </submittedName>
</protein>
<evidence type="ECO:0000313" key="2">
    <source>
        <dbReference type="EMBL" id="KAJ7352147.1"/>
    </source>
</evidence>
<name>A0AAD7A967_9AGAR</name>
<accession>A0AAD7A967</accession>
<reference evidence="2" key="1">
    <citation type="submission" date="2023-03" db="EMBL/GenBank/DDBJ databases">
        <title>Massive genome expansion in bonnet fungi (Mycena s.s.) driven by repeated elements and novel gene families across ecological guilds.</title>
        <authorList>
            <consortium name="Lawrence Berkeley National Laboratory"/>
            <person name="Harder C.B."/>
            <person name="Miyauchi S."/>
            <person name="Viragh M."/>
            <person name="Kuo A."/>
            <person name="Thoen E."/>
            <person name="Andreopoulos B."/>
            <person name="Lu D."/>
            <person name="Skrede I."/>
            <person name="Drula E."/>
            <person name="Henrissat B."/>
            <person name="Morin E."/>
            <person name="Kohler A."/>
            <person name="Barry K."/>
            <person name="LaButti K."/>
            <person name="Morin E."/>
            <person name="Salamov A."/>
            <person name="Lipzen A."/>
            <person name="Mereny Z."/>
            <person name="Hegedus B."/>
            <person name="Baldrian P."/>
            <person name="Stursova M."/>
            <person name="Weitz H."/>
            <person name="Taylor A."/>
            <person name="Grigoriev I.V."/>
            <person name="Nagy L.G."/>
            <person name="Martin F."/>
            <person name="Kauserud H."/>
        </authorList>
    </citation>
    <scope>NUCLEOTIDE SEQUENCE</scope>
    <source>
        <strain evidence="2">CBHHK002</strain>
    </source>
</reference>
<feature type="region of interest" description="Disordered" evidence="1">
    <location>
        <begin position="1"/>
        <end position="59"/>
    </location>
</feature>
<sequence length="98" mass="10301">PTIESTALPSPTDEWAQSTHSVLDAHKPTTPPPLDTPGPRFPGSFPHLEELASGASRSGETLMDTAKTYLPAEDNVQRAITNAAQAAKAYLPSSVAGY</sequence>
<dbReference type="AlphaFoldDB" id="A0AAD7A967"/>
<evidence type="ECO:0000256" key="1">
    <source>
        <dbReference type="SAM" id="MobiDB-lite"/>
    </source>
</evidence>
<comment type="caution">
    <text evidence="2">The sequence shown here is derived from an EMBL/GenBank/DDBJ whole genome shotgun (WGS) entry which is preliminary data.</text>
</comment>
<dbReference type="Proteomes" id="UP001218218">
    <property type="component" value="Unassembled WGS sequence"/>
</dbReference>
<keyword evidence="3" id="KW-1185">Reference proteome</keyword>